<dbReference type="EMBL" id="DS999411">
    <property type="protein sequence ID" value="EED35517.1"/>
    <property type="molecule type" value="Genomic_DNA"/>
</dbReference>
<feature type="region of interest" description="Disordered" evidence="1">
    <location>
        <begin position="232"/>
        <end position="252"/>
    </location>
</feature>
<reference evidence="4" key="1">
    <citation type="journal article" date="2013" name="BMC Microbiol.">
        <title>Taxonomy and evolution of bacteriochlorophyll a-containing members of the OM60/NOR5 clade of marine gammaproteobacteria: description of Luminiphilus syltensis gen. nov., sp. nov., reclassification of Haliea rubra as Pseudohaliea rubra gen. nov., comb. nov., and emendation of Chromatocurvus halotolerans.</title>
        <authorList>
            <person name="Spring S."/>
            <person name="Riedel T."/>
            <person name="Sproer C."/>
            <person name="Yan S."/>
            <person name="Harder J."/>
            <person name="Fuchs B.M."/>
        </authorList>
    </citation>
    <scope>NUCLEOTIDE SEQUENCE [LARGE SCALE GENOMIC DNA]</scope>
    <source>
        <strain evidence="4">NOR51-B</strain>
    </source>
</reference>
<evidence type="ECO:0008006" key="5">
    <source>
        <dbReference type="Google" id="ProtNLM"/>
    </source>
</evidence>
<name>B8KW08_9GAMM</name>
<dbReference type="RefSeq" id="WP_009020263.1">
    <property type="nucleotide sequence ID" value="NZ_DS999411.1"/>
</dbReference>
<feature type="transmembrane region" description="Helical" evidence="2">
    <location>
        <begin position="33"/>
        <end position="54"/>
    </location>
</feature>
<dbReference type="PIRSF" id="PIRSF029693">
    <property type="entry name" value="UCP029693"/>
    <property type="match status" value="1"/>
</dbReference>
<keyword evidence="2" id="KW-0472">Membrane</keyword>
<evidence type="ECO:0000313" key="4">
    <source>
        <dbReference type="Proteomes" id="UP000004699"/>
    </source>
</evidence>
<keyword evidence="2" id="KW-1133">Transmembrane helix</keyword>
<dbReference type="Proteomes" id="UP000004699">
    <property type="component" value="Unassembled WGS sequence"/>
</dbReference>
<accession>B8KW08</accession>
<dbReference type="eggNOG" id="COG5345">
    <property type="taxonomic scope" value="Bacteria"/>
</dbReference>
<dbReference type="STRING" id="565045.NOR51B_1463"/>
<evidence type="ECO:0000313" key="3">
    <source>
        <dbReference type="EMBL" id="EED35517.1"/>
    </source>
</evidence>
<evidence type="ECO:0000256" key="1">
    <source>
        <dbReference type="SAM" id="MobiDB-lite"/>
    </source>
</evidence>
<evidence type="ECO:0000256" key="2">
    <source>
        <dbReference type="SAM" id="Phobius"/>
    </source>
</evidence>
<proteinExistence type="predicted"/>
<protein>
    <recommendedName>
        <fullName evidence="5">DUF2333 domain-containing protein</fullName>
    </recommendedName>
</protein>
<keyword evidence="4" id="KW-1185">Reference proteome</keyword>
<dbReference type="Pfam" id="PF10095">
    <property type="entry name" value="DUF2333"/>
    <property type="match status" value="1"/>
</dbReference>
<gene>
    <name evidence="3" type="ORF">NOR51B_1463</name>
</gene>
<dbReference type="AlphaFoldDB" id="B8KW08"/>
<keyword evidence="2" id="KW-0812">Transmembrane</keyword>
<dbReference type="HOGENOM" id="CLU_857250_0_0_6"/>
<dbReference type="OrthoDB" id="5821246at2"/>
<dbReference type="InterPro" id="IPR016936">
    <property type="entry name" value="UCP029693"/>
</dbReference>
<organism evidence="3 4">
    <name type="scientific">Luminiphilus syltensis NOR5-1B</name>
    <dbReference type="NCBI Taxonomy" id="565045"/>
    <lineage>
        <taxon>Bacteria</taxon>
        <taxon>Pseudomonadati</taxon>
        <taxon>Pseudomonadota</taxon>
        <taxon>Gammaproteobacteria</taxon>
        <taxon>Cellvibrionales</taxon>
        <taxon>Halieaceae</taxon>
        <taxon>Luminiphilus</taxon>
    </lineage>
</organism>
<sequence length="354" mass="39334">MRFVDTIKDFFSNLSDSLALSGIAGDDGRNWRWLSTLAVIYLIVIIGLGIWWSLPPAPFDIRENAQARSAANDQAIVPGTATTATLIGVIDTLLNKPGGYTHNDLFPPGVVMDNMPQWEYGVLIQSRDLARALREVLSRSQSQSSEDVDLTLAEPRINFQSDNWVLPASESEYLDAQRYLQAYFERLPLRGDGSSQFYARADNLNFWLSMVEKRLGSLSQRLSASVGQRRLNTDLAGDPDATQSTAEPTEMEVRTPWSKVDDIFYESRGAAWALIHFLKAAEIDFAQVLEKKNAVVSLRQIVRELEATQGFIWSPMILNGSGFGLWANHSLVMASYISRANAALIDLSGLLEQG</sequence>